<dbReference type="Proteomes" id="UP000245921">
    <property type="component" value="Unassembled WGS sequence"/>
</dbReference>
<evidence type="ECO:0000313" key="10">
    <source>
        <dbReference type="Proteomes" id="UP000245921"/>
    </source>
</evidence>
<dbReference type="RefSeq" id="WP_109603521.1">
    <property type="nucleotide sequence ID" value="NZ_JAMHJO010000010.1"/>
</dbReference>
<keyword evidence="2" id="KW-0031">Aminopeptidase</keyword>
<dbReference type="InterPro" id="IPR051464">
    <property type="entry name" value="Peptidase_M42_aminopept"/>
</dbReference>
<dbReference type="Gene3D" id="2.40.30.40">
    <property type="entry name" value="Peptidase M42, domain 2"/>
    <property type="match status" value="1"/>
</dbReference>
<dbReference type="AlphaFoldDB" id="A0AA45C907"/>
<dbReference type="PANTHER" id="PTHR32481:SF6">
    <property type="entry name" value="ENDOGLUCANASE"/>
    <property type="match status" value="1"/>
</dbReference>
<comment type="cofactor">
    <cofactor evidence="8">
        <name>a divalent metal cation</name>
        <dbReference type="ChEBI" id="CHEBI:60240"/>
    </cofactor>
    <text evidence="8">Binds 2 divalent metal cations per subunit.</text>
</comment>
<dbReference type="SUPFAM" id="SSF101821">
    <property type="entry name" value="Aminopeptidase/glucanase lid domain"/>
    <property type="match status" value="1"/>
</dbReference>
<accession>A0AA45C907</accession>
<keyword evidence="5" id="KW-0378">Hydrolase</keyword>
<evidence type="ECO:0000313" key="9">
    <source>
        <dbReference type="EMBL" id="PWJ96529.1"/>
    </source>
</evidence>
<dbReference type="InterPro" id="IPR023367">
    <property type="entry name" value="Peptidase_M42_dom2"/>
</dbReference>
<sequence length="340" mass="37293">MDTKEVLMKLSNSFGVSSYESYTFDLIENIIKENFKDIELRKSGTGNLIAKYGNTGKKIGFFAHVDEIGVVISKIVDDCFARVEMIGGVDPRVLISKRIYFVKNGKEKIGVIGMLAPHLQNAKNKSKSPSFDELFIDFSISGGTKDIDVGDMGYIKMESKELQNGVITGKSLDNRVGVTVLLKALDYLKDFKFDGELHLAFNKGEEVGLVGAKGTAYDIFPESAIIVDVTFSEDLPANVETMLLGKGPAIARGSAINDEVFDLLIKICKDENIKHQVEVLPMRTGTETDVVQMTKTGVKTGLVSVPIYNMHSPVECVDLSDIDASSKLLALFAMKEGKKR</sequence>
<reference evidence="9 10" key="1">
    <citation type="submission" date="2018-05" db="EMBL/GenBank/DDBJ databases">
        <title>Genomic Encyclopedia of Type Strains, Phase IV (KMG-IV): sequencing the most valuable type-strain genomes for metagenomic binning, comparative biology and taxonomic classification.</title>
        <authorList>
            <person name="Goeker M."/>
        </authorList>
    </citation>
    <scope>NUCLEOTIDE SEQUENCE [LARGE SCALE GENOMIC DNA]</scope>
    <source>
        <strain evidence="9 10">DSM 24906</strain>
    </source>
</reference>
<keyword evidence="10" id="KW-1185">Reference proteome</keyword>
<feature type="binding site" evidence="8">
    <location>
        <position position="206"/>
    </location>
    <ligand>
        <name>Zn(2+)</name>
        <dbReference type="ChEBI" id="CHEBI:29105"/>
        <label>2</label>
    </ligand>
</feature>
<feature type="active site" description="Proton acceptor" evidence="7">
    <location>
        <position position="205"/>
    </location>
</feature>
<feature type="binding site" evidence="8">
    <location>
        <position position="311"/>
    </location>
    <ligand>
        <name>Zn(2+)</name>
        <dbReference type="ChEBI" id="CHEBI:29105"/>
        <label>2</label>
    </ligand>
</feature>
<dbReference type="PANTHER" id="PTHR32481">
    <property type="entry name" value="AMINOPEPTIDASE"/>
    <property type="match status" value="1"/>
</dbReference>
<gene>
    <name evidence="9" type="ORF">C7380_101101</name>
</gene>
<feature type="binding site" evidence="8">
    <location>
        <position position="173"/>
    </location>
    <ligand>
        <name>Zn(2+)</name>
        <dbReference type="ChEBI" id="CHEBI:29105"/>
        <label>1</label>
    </ligand>
</feature>
<dbReference type="GO" id="GO:0046872">
    <property type="term" value="F:metal ion binding"/>
    <property type="evidence" value="ECO:0007669"/>
    <property type="project" value="UniProtKB-UniRule"/>
</dbReference>
<dbReference type="InterPro" id="IPR008007">
    <property type="entry name" value="Peptidase_M42"/>
</dbReference>
<evidence type="ECO:0000256" key="8">
    <source>
        <dbReference type="PIRSR" id="PIRSR001123-2"/>
    </source>
</evidence>
<dbReference type="EMBL" id="QGGI01000001">
    <property type="protein sequence ID" value="PWJ96529.1"/>
    <property type="molecule type" value="Genomic_DNA"/>
</dbReference>
<dbReference type="PIRSF" id="PIRSF001123">
    <property type="entry name" value="PepA_GA"/>
    <property type="match status" value="1"/>
</dbReference>
<proteinExistence type="inferred from homology"/>
<dbReference type="Pfam" id="PF05343">
    <property type="entry name" value="Peptidase_M42"/>
    <property type="match status" value="1"/>
</dbReference>
<evidence type="ECO:0000256" key="5">
    <source>
        <dbReference type="ARBA" id="ARBA00022801"/>
    </source>
</evidence>
<evidence type="ECO:0000256" key="3">
    <source>
        <dbReference type="ARBA" id="ARBA00022670"/>
    </source>
</evidence>
<dbReference type="SUPFAM" id="SSF53187">
    <property type="entry name" value="Zn-dependent exopeptidases"/>
    <property type="match status" value="1"/>
</dbReference>
<evidence type="ECO:0000256" key="6">
    <source>
        <dbReference type="PIRNR" id="PIRNR001123"/>
    </source>
</evidence>
<organism evidence="9 10">
    <name type="scientific">Oceanotoga teriensis</name>
    <dbReference type="NCBI Taxonomy" id="515440"/>
    <lineage>
        <taxon>Bacteria</taxon>
        <taxon>Thermotogati</taxon>
        <taxon>Thermotogota</taxon>
        <taxon>Thermotogae</taxon>
        <taxon>Petrotogales</taxon>
        <taxon>Petrotogaceae</taxon>
        <taxon>Oceanotoga</taxon>
    </lineage>
</organism>
<feature type="binding site" evidence="8">
    <location>
        <position position="228"/>
    </location>
    <ligand>
        <name>Zn(2+)</name>
        <dbReference type="ChEBI" id="CHEBI:29105"/>
        <label>1</label>
    </ligand>
</feature>
<comment type="caution">
    <text evidence="9">The sequence shown here is derived from an EMBL/GenBank/DDBJ whole genome shotgun (WGS) entry which is preliminary data.</text>
</comment>
<feature type="binding site" evidence="8">
    <location>
        <position position="173"/>
    </location>
    <ligand>
        <name>Zn(2+)</name>
        <dbReference type="ChEBI" id="CHEBI:29105"/>
        <label>2</label>
    </ligand>
</feature>
<keyword evidence="3" id="KW-0645">Protease</keyword>
<name>A0AA45C907_9BACT</name>
<keyword evidence="4 8" id="KW-0479">Metal-binding</keyword>
<evidence type="ECO:0000256" key="4">
    <source>
        <dbReference type="ARBA" id="ARBA00022723"/>
    </source>
</evidence>
<evidence type="ECO:0000256" key="2">
    <source>
        <dbReference type="ARBA" id="ARBA00022438"/>
    </source>
</evidence>
<evidence type="ECO:0000256" key="1">
    <source>
        <dbReference type="ARBA" id="ARBA00006272"/>
    </source>
</evidence>
<feature type="binding site" evidence="8">
    <location>
        <position position="64"/>
    </location>
    <ligand>
        <name>Zn(2+)</name>
        <dbReference type="ChEBI" id="CHEBI:29105"/>
        <label>1</label>
    </ligand>
</feature>
<dbReference type="GO" id="GO:0004177">
    <property type="term" value="F:aminopeptidase activity"/>
    <property type="evidence" value="ECO:0007669"/>
    <property type="project" value="UniProtKB-UniRule"/>
</dbReference>
<dbReference type="Gene3D" id="3.40.630.10">
    <property type="entry name" value="Zn peptidases"/>
    <property type="match status" value="1"/>
</dbReference>
<dbReference type="GO" id="GO:0006508">
    <property type="term" value="P:proteolysis"/>
    <property type="evidence" value="ECO:0007669"/>
    <property type="project" value="UniProtKB-KW"/>
</dbReference>
<comment type="similarity">
    <text evidence="1 6">Belongs to the peptidase M42 family.</text>
</comment>
<evidence type="ECO:0000256" key="7">
    <source>
        <dbReference type="PIRSR" id="PIRSR001123-1"/>
    </source>
</evidence>
<protein>
    <submittedName>
        <fullName evidence="9">Endoglucanase</fullName>
    </submittedName>
</protein>